<accession>A0A4Y9SLH1</accession>
<gene>
    <name evidence="2" type="ORF">E4L98_12035</name>
</gene>
<feature type="transmembrane region" description="Helical" evidence="1">
    <location>
        <begin position="6"/>
        <end position="22"/>
    </location>
</feature>
<keyword evidence="1" id="KW-0472">Membrane</keyword>
<dbReference type="OrthoDB" id="8771938at2"/>
<proteinExistence type="predicted"/>
<feature type="transmembrane region" description="Helical" evidence="1">
    <location>
        <begin position="326"/>
        <end position="347"/>
    </location>
</feature>
<sequence length="357" mass="39547">MLSSYPLWWLALPVLLLPVWWHRQKRQRVKAELLATARFLPSAPPEQLRVWQWRDKLLLLVRCLLLMVLIAWLAATIFPWRGDTVLVDAGADRAWVEEQIKSAGFTSATRIDMPADVLPWLRENERDWQRDAKLLIVARAGQIAMPARLPQFSHPVELRTKPVGSRQSAAPVDRHIVLGAPQTRAQPWRFLFAAFDVAGGGVARHVLDAAPDARTALIVWDTPGTVPPAAWRSTHWWVVAPTVAEAAGEAGGPFPELAAATALTVNGIHFKYADTPRGRLWTSDVFPPRDADTARALYDSWQLLSAAPAPAYATPSQTVAAERNAAPIPGAMPAAWLALAMLALFMIERILSHARRN</sequence>
<feature type="transmembrane region" description="Helical" evidence="1">
    <location>
        <begin position="57"/>
        <end position="80"/>
    </location>
</feature>
<evidence type="ECO:0000256" key="1">
    <source>
        <dbReference type="SAM" id="Phobius"/>
    </source>
</evidence>
<keyword evidence="3" id="KW-1185">Reference proteome</keyword>
<name>A0A4Y9SLH1_9BURK</name>
<dbReference type="EMBL" id="SPVG01000122">
    <property type="protein sequence ID" value="TFW22560.1"/>
    <property type="molecule type" value="Genomic_DNA"/>
</dbReference>
<evidence type="ECO:0000313" key="3">
    <source>
        <dbReference type="Proteomes" id="UP000297729"/>
    </source>
</evidence>
<comment type="caution">
    <text evidence="2">The sequence shown here is derived from an EMBL/GenBank/DDBJ whole genome shotgun (WGS) entry which is preliminary data.</text>
</comment>
<evidence type="ECO:0000313" key="2">
    <source>
        <dbReference type="EMBL" id="TFW22560.1"/>
    </source>
</evidence>
<evidence type="ECO:0008006" key="4">
    <source>
        <dbReference type="Google" id="ProtNLM"/>
    </source>
</evidence>
<organism evidence="2 3">
    <name type="scientific">Duganella callida</name>
    <dbReference type="NCBI Taxonomy" id="2561932"/>
    <lineage>
        <taxon>Bacteria</taxon>
        <taxon>Pseudomonadati</taxon>
        <taxon>Pseudomonadota</taxon>
        <taxon>Betaproteobacteria</taxon>
        <taxon>Burkholderiales</taxon>
        <taxon>Oxalobacteraceae</taxon>
        <taxon>Telluria group</taxon>
        <taxon>Duganella</taxon>
    </lineage>
</organism>
<dbReference type="Proteomes" id="UP000297729">
    <property type="component" value="Unassembled WGS sequence"/>
</dbReference>
<protein>
    <recommendedName>
        <fullName evidence="4">Aerotolerance regulator N-terminal domain-containing protein</fullName>
    </recommendedName>
</protein>
<dbReference type="AlphaFoldDB" id="A0A4Y9SLH1"/>
<keyword evidence="1" id="KW-1133">Transmembrane helix</keyword>
<keyword evidence="1" id="KW-0812">Transmembrane</keyword>
<reference evidence="2 3" key="1">
    <citation type="submission" date="2019-03" db="EMBL/GenBank/DDBJ databases">
        <title>Draft Genome Sequence of Duganella callidus sp. nov., a Novel Duganella Species Isolated from Cultivated Soil.</title>
        <authorList>
            <person name="Raths R."/>
            <person name="Peta V."/>
            <person name="Bucking H."/>
        </authorList>
    </citation>
    <scope>NUCLEOTIDE SEQUENCE [LARGE SCALE GENOMIC DNA]</scope>
    <source>
        <strain evidence="2 3">DN04</strain>
    </source>
</reference>